<dbReference type="EMBL" id="HG793146">
    <property type="protein sequence ID" value="CRL24838.1"/>
    <property type="molecule type" value="Genomic_DNA"/>
</dbReference>
<proteinExistence type="predicted"/>
<reference evidence="1 2" key="1">
    <citation type="journal article" date="2014" name="Nat. Commun.">
        <title>Multiple recent horizontal transfers of a large genomic region in cheese making fungi.</title>
        <authorList>
            <person name="Cheeseman K."/>
            <person name="Ropars J."/>
            <person name="Renault P."/>
            <person name="Dupont J."/>
            <person name="Gouzy J."/>
            <person name="Branca A."/>
            <person name="Abraham A.L."/>
            <person name="Ceppi M."/>
            <person name="Conseiller E."/>
            <person name="Debuchy R."/>
            <person name="Malagnac F."/>
            <person name="Goarin A."/>
            <person name="Silar P."/>
            <person name="Lacoste S."/>
            <person name="Sallet E."/>
            <person name="Bensimon A."/>
            <person name="Giraud T."/>
            <person name="Brygoo Y."/>
        </authorList>
    </citation>
    <scope>NUCLEOTIDE SEQUENCE [LARGE SCALE GENOMIC DNA]</scope>
    <source>
        <strain evidence="2">FM 013</strain>
    </source>
</reference>
<dbReference type="AlphaFoldDB" id="A0A0G4PEU7"/>
<evidence type="ECO:0000313" key="1">
    <source>
        <dbReference type="EMBL" id="CRL24838.1"/>
    </source>
</evidence>
<evidence type="ECO:0000313" key="2">
    <source>
        <dbReference type="Proteomes" id="UP000053732"/>
    </source>
</evidence>
<organism evidence="1 2">
    <name type="scientific">Penicillium camemberti (strain FM 013)</name>
    <dbReference type="NCBI Taxonomy" id="1429867"/>
    <lineage>
        <taxon>Eukaryota</taxon>
        <taxon>Fungi</taxon>
        <taxon>Dikarya</taxon>
        <taxon>Ascomycota</taxon>
        <taxon>Pezizomycotina</taxon>
        <taxon>Eurotiomycetes</taxon>
        <taxon>Eurotiomycetidae</taxon>
        <taxon>Eurotiales</taxon>
        <taxon>Aspergillaceae</taxon>
        <taxon>Penicillium</taxon>
    </lineage>
</organism>
<name>A0A0G4PEU7_PENC3</name>
<gene>
    <name evidence="1" type="ORF">PCAMFM013_S013g000081</name>
</gene>
<protein>
    <submittedName>
        <fullName evidence="1">Str. FM013</fullName>
    </submittedName>
</protein>
<sequence length="189" mass="21154">MTPHQRSARFQADFDQNGDIRTSCIPLDPPMVIWANGLPWFPVYKAFYVLCGSWNLASYESYLVGRKYRSSVSEFFIGAALAPPDAVQASLEDSLTRLTLRAFDSDDYPNPDRTGGPIDLIHVATIKRGQNKVPCRFTMNKNPTAYALVYQSKDKKDLACSRLQDLAGFTERVCPTSHDFSDLAFTTAI</sequence>
<keyword evidence="2" id="KW-1185">Reference proteome</keyword>
<accession>A0A0G4PEU7</accession>
<dbReference type="STRING" id="1429867.A0A0G4PEU7"/>
<dbReference type="Proteomes" id="UP000053732">
    <property type="component" value="Unassembled WGS sequence"/>
</dbReference>